<keyword evidence="1" id="KW-0732">Signal</keyword>
<feature type="signal peptide" evidence="1">
    <location>
        <begin position="1"/>
        <end position="15"/>
    </location>
</feature>
<reference evidence="2 3" key="1">
    <citation type="submission" date="2024-02" db="EMBL/GenBank/DDBJ databases">
        <authorList>
            <person name="Chen Y."/>
            <person name="Shah S."/>
            <person name="Dougan E. K."/>
            <person name="Thang M."/>
            <person name="Chan C."/>
        </authorList>
    </citation>
    <scope>NUCLEOTIDE SEQUENCE [LARGE SCALE GENOMIC DNA]</scope>
</reference>
<accession>A0ABP0STZ9</accession>
<dbReference type="EMBL" id="CAXAMN010028251">
    <property type="protein sequence ID" value="CAK9115887.1"/>
    <property type="molecule type" value="Genomic_DNA"/>
</dbReference>
<sequence length="496" mass="53407">MWLAFRVALAKHVNSLFLHFLILGQLRHMENGEKLLVTGSDGLHPYLQHAAQAEAMGRRGDLLLATLSLVGSEACTALYCCGPPSPQQFQKLAGLRLYSWCLAGLPDRSFSLPCKKGTENQAVLRPVKNPNCQRRATCVFGSSLFANLMGLPAASASDPLILPLEFERGAFLLTFQVQGSTFRGVADTGSPFLLVAACVGARRAAGRCSDYCSRYGCSQRDVGRSAGLADNIISFAGGYATAVWRQGDVQLGGCVLSHRTLGVLGETQSFGGNAGGPNFGLIKLAAEDSEIRPTFLSQTPYTTLVFDFRNMSNPVLELAEKLSPWEGERAETMLTDLRDFGAGVQYYAVVVEELLVDHVNILEAKTVAILDTGTTGLVLPKSLFFSFDAVRRASAQEVGIKRAGNVEVRFPPLPGSSGPSVSLQLRRGRIPDLDAALDIVTPLAEDAGSVFLRAELREMQEENLRIERPSVIFVGLGFFAGLRMGIDIAAGKVTFA</sequence>
<organism evidence="2 3">
    <name type="scientific">Durusdinium trenchii</name>
    <dbReference type="NCBI Taxonomy" id="1381693"/>
    <lineage>
        <taxon>Eukaryota</taxon>
        <taxon>Sar</taxon>
        <taxon>Alveolata</taxon>
        <taxon>Dinophyceae</taxon>
        <taxon>Suessiales</taxon>
        <taxon>Symbiodiniaceae</taxon>
        <taxon>Durusdinium</taxon>
    </lineage>
</organism>
<dbReference type="InterPro" id="IPR021109">
    <property type="entry name" value="Peptidase_aspartic_dom_sf"/>
</dbReference>
<evidence type="ECO:0000313" key="3">
    <source>
        <dbReference type="Proteomes" id="UP001642484"/>
    </source>
</evidence>
<evidence type="ECO:0008006" key="4">
    <source>
        <dbReference type="Google" id="ProtNLM"/>
    </source>
</evidence>
<dbReference type="Proteomes" id="UP001642484">
    <property type="component" value="Unassembled WGS sequence"/>
</dbReference>
<protein>
    <recommendedName>
        <fullName evidence="4">Peptidase A1 domain-containing protein</fullName>
    </recommendedName>
</protein>
<feature type="chain" id="PRO_5045471245" description="Peptidase A1 domain-containing protein" evidence="1">
    <location>
        <begin position="16"/>
        <end position="496"/>
    </location>
</feature>
<evidence type="ECO:0000313" key="2">
    <source>
        <dbReference type="EMBL" id="CAK9115887.1"/>
    </source>
</evidence>
<keyword evidence="3" id="KW-1185">Reference proteome</keyword>
<comment type="caution">
    <text evidence="2">The sequence shown here is derived from an EMBL/GenBank/DDBJ whole genome shotgun (WGS) entry which is preliminary data.</text>
</comment>
<proteinExistence type="predicted"/>
<dbReference type="SUPFAM" id="SSF50630">
    <property type="entry name" value="Acid proteases"/>
    <property type="match status" value="1"/>
</dbReference>
<dbReference type="Gene3D" id="2.40.70.10">
    <property type="entry name" value="Acid Proteases"/>
    <property type="match status" value="1"/>
</dbReference>
<evidence type="ECO:0000256" key="1">
    <source>
        <dbReference type="SAM" id="SignalP"/>
    </source>
</evidence>
<name>A0ABP0STZ9_9DINO</name>
<gene>
    <name evidence="2" type="ORF">CCMP2556_LOCUS53615</name>
</gene>